<dbReference type="EMBL" id="UGQA01000006">
    <property type="protein sequence ID" value="STZ01762.1"/>
    <property type="molecule type" value="Genomic_DNA"/>
</dbReference>
<evidence type="ECO:0000313" key="2">
    <source>
        <dbReference type="Proteomes" id="UP000255193"/>
    </source>
</evidence>
<organism evidence="1 2">
    <name type="scientific">Faucicola atlantae</name>
    <dbReference type="NCBI Taxonomy" id="34059"/>
    <lineage>
        <taxon>Bacteria</taxon>
        <taxon>Pseudomonadati</taxon>
        <taxon>Pseudomonadota</taxon>
        <taxon>Gammaproteobacteria</taxon>
        <taxon>Moraxellales</taxon>
        <taxon>Moraxellaceae</taxon>
        <taxon>Faucicola</taxon>
    </lineage>
</organism>
<accession>A0A378QMP8</accession>
<reference evidence="1 2" key="1">
    <citation type="submission" date="2018-06" db="EMBL/GenBank/DDBJ databases">
        <authorList>
            <consortium name="Pathogen Informatics"/>
            <person name="Doyle S."/>
        </authorList>
    </citation>
    <scope>NUCLEOTIDE SEQUENCE [LARGE SCALE GENOMIC DNA]</scope>
    <source>
        <strain evidence="1 2">NCTC11091</strain>
    </source>
</reference>
<dbReference type="Proteomes" id="UP000255193">
    <property type="component" value="Unassembled WGS sequence"/>
</dbReference>
<dbReference type="AlphaFoldDB" id="A0A378QMP8"/>
<gene>
    <name evidence="1" type="ORF">NCTC11091_02235</name>
</gene>
<sequence length="37" mass="4728">MIIWMYEETNYNSMPKLSRFQYKEKWMENLWQAKLPV</sequence>
<name>A0A378QMP8_9GAMM</name>
<proteinExistence type="predicted"/>
<protein>
    <submittedName>
        <fullName evidence="1">Uncharacterized protein</fullName>
    </submittedName>
</protein>
<evidence type="ECO:0000313" key="1">
    <source>
        <dbReference type="EMBL" id="STZ01762.1"/>
    </source>
</evidence>